<dbReference type="AlphaFoldDB" id="A0AAE1CSQ9"/>
<evidence type="ECO:0000313" key="1">
    <source>
        <dbReference type="EMBL" id="KAK3733318.1"/>
    </source>
</evidence>
<accession>A0AAE1CSQ9</accession>
<protein>
    <submittedName>
        <fullName evidence="1">Uncharacterized protein</fullName>
    </submittedName>
</protein>
<gene>
    <name evidence="1" type="ORF">RRG08_037110</name>
</gene>
<sequence>MTSVPKALPGIGILTFPSHDFDLVKQVDIAALKGRGDTPCAILSPLHSAGVQRGSRSTAYCGRIAKVGHVNNITGELSGSTLQRK</sequence>
<organism evidence="1 2">
    <name type="scientific">Elysia crispata</name>
    <name type="common">lettuce slug</name>
    <dbReference type="NCBI Taxonomy" id="231223"/>
    <lineage>
        <taxon>Eukaryota</taxon>
        <taxon>Metazoa</taxon>
        <taxon>Spiralia</taxon>
        <taxon>Lophotrochozoa</taxon>
        <taxon>Mollusca</taxon>
        <taxon>Gastropoda</taxon>
        <taxon>Heterobranchia</taxon>
        <taxon>Euthyneura</taxon>
        <taxon>Panpulmonata</taxon>
        <taxon>Sacoglossa</taxon>
        <taxon>Placobranchoidea</taxon>
        <taxon>Plakobranchidae</taxon>
        <taxon>Elysia</taxon>
    </lineage>
</organism>
<keyword evidence="2" id="KW-1185">Reference proteome</keyword>
<proteinExistence type="predicted"/>
<reference evidence="1" key="1">
    <citation type="journal article" date="2023" name="G3 (Bethesda)">
        <title>A reference genome for the long-term kleptoplast-retaining sea slug Elysia crispata morphotype clarki.</title>
        <authorList>
            <person name="Eastman K.E."/>
            <person name="Pendleton A.L."/>
            <person name="Shaikh M.A."/>
            <person name="Suttiyut T."/>
            <person name="Ogas R."/>
            <person name="Tomko P."/>
            <person name="Gavelis G."/>
            <person name="Widhalm J.R."/>
            <person name="Wisecaver J.H."/>
        </authorList>
    </citation>
    <scope>NUCLEOTIDE SEQUENCE</scope>
    <source>
        <strain evidence="1">ECLA1</strain>
    </source>
</reference>
<comment type="caution">
    <text evidence="1">The sequence shown here is derived from an EMBL/GenBank/DDBJ whole genome shotgun (WGS) entry which is preliminary data.</text>
</comment>
<dbReference type="EMBL" id="JAWDGP010006903">
    <property type="protein sequence ID" value="KAK3733318.1"/>
    <property type="molecule type" value="Genomic_DNA"/>
</dbReference>
<dbReference type="Proteomes" id="UP001283361">
    <property type="component" value="Unassembled WGS sequence"/>
</dbReference>
<evidence type="ECO:0000313" key="2">
    <source>
        <dbReference type="Proteomes" id="UP001283361"/>
    </source>
</evidence>
<name>A0AAE1CSQ9_9GAST</name>